<dbReference type="InterPro" id="IPR021074">
    <property type="entry name" value="Formate_DH_dsu"/>
</dbReference>
<dbReference type="EMBL" id="LPUF01000001">
    <property type="protein sequence ID" value="OQK17840.1"/>
    <property type="molecule type" value="Genomic_DNA"/>
</dbReference>
<gene>
    <name evidence="1" type="ORF">AU255_08255</name>
</gene>
<organism evidence="1 2">
    <name type="scientific">Methyloprofundus sedimenti</name>
    <dbReference type="NCBI Taxonomy" id="1420851"/>
    <lineage>
        <taxon>Bacteria</taxon>
        <taxon>Pseudomonadati</taxon>
        <taxon>Pseudomonadota</taxon>
        <taxon>Gammaproteobacteria</taxon>
        <taxon>Methylococcales</taxon>
        <taxon>Methylococcaceae</taxon>
        <taxon>Methyloprofundus</taxon>
    </lineage>
</organism>
<keyword evidence="2" id="KW-1185">Reference proteome</keyword>
<proteinExistence type="predicted"/>
<dbReference type="OrthoDB" id="8527650at2"/>
<dbReference type="Proteomes" id="UP000191980">
    <property type="component" value="Unassembled WGS sequence"/>
</dbReference>
<dbReference type="STRING" id="1420851.AU255_08255"/>
<sequence>MDIQNLVKMANNIGFFFKSEPDHTLAVASVEQHLKNFWDPRMRVEIINYAQQGGMELIDIVDEAVHKLAQQK</sequence>
<comment type="caution">
    <text evidence="1">The sequence shown here is derived from an EMBL/GenBank/DDBJ whole genome shotgun (WGS) entry which is preliminary data.</text>
</comment>
<protein>
    <submittedName>
        <fullName evidence="1">Formate dehydrogenase</fullName>
    </submittedName>
</protein>
<dbReference type="AlphaFoldDB" id="A0A1V8M8C9"/>
<name>A0A1V8M8C9_9GAMM</name>
<evidence type="ECO:0000313" key="1">
    <source>
        <dbReference type="EMBL" id="OQK17840.1"/>
    </source>
</evidence>
<dbReference type="Pfam" id="PF11390">
    <property type="entry name" value="FdsD"/>
    <property type="match status" value="1"/>
</dbReference>
<reference evidence="1 2" key="1">
    <citation type="submission" date="2015-12" db="EMBL/GenBank/DDBJ databases">
        <authorList>
            <person name="Shamseldin A."/>
            <person name="Moawad H."/>
            <person name="Abd El-Rahim W.M."/>
            <person name="Sadowsky M.J."/>
        </authorList>
    </citation>
    <scope>NUCLEOTIDE SEQUENCE [LARGE SCALE GENOMIC DNA]</scope>
    <source>
        <strain evidence="1 2">WF1</strain>
    </source>
</reference>
<evidence type="ECO:0000313" key="2">
    <source>
        <dbReference type="Proteomes" id="UP000191980"/>
    </source>
</evidence>
<accession>A0A1V8M8C9</accession>
<dbReference type="RefSeq" id="WP_080522450.1">
    <property type="nucleotide sequence ID" value="NZ_LPUF01000001.1"/>
</dbReference>